<comment type="subcellular location">
    <subcellularLocation>
        <location evidence="1">Cell membrane</location>
        <topology evidence="1">Multi-pass membrane protein</topology>
    </subcellularLocation>
    <subcellularLocation>
        <location evidence="7">Membrane</location>
        <topology evidence="7">Multi-pass membrane protein</topology>
    </subcellularLocation>
</comment>
<feature type="transmembrane region" description="Helical" evidence="9">
    <location>
        <begin position="34"/>
        <end position="56"/>
    </location>
</feature>
<protein>
    <submittedName>
        <fullName evidence="11">Monovalent cation/H+ antiporter subunit D family protein</fullName>
    </submittedName>
</protein>
<dbReference type="Proteomes" id="UP000261739">
    <property type="component" value="Unassembled WGS sequence"/>
</dbReference>
<dbReference type="AlphaFoldDB" id="A0A3D4SXS4"/>
<evidence type="ECO:0000313" key="11">
    <source>
        <dbReference type="EMBL" id="HCT13827.1"/>
    </source>
</evidence>
<feature type="transmembrane region" description="Helical" evidence="9">
    <location>
        <begin position="6"/>
        <end position="27"/>
    </location>
</feature>
<dbReference type="PANTHER" id="PTHR42703:SF1">
    <property type="entry name" value="NA(+)_H(+) ANTIPORTER SUBUNIT D1"/>
    <property type="match status" value="1"/>
</dbReference>
<dbReference type="Pfam" id="PF00361">
    <property type="entry name" value="Proton_antipo_M"/>
    <property type="match status" value="1"/>
</dbReference>
<evidence type="ECO:0000256" key="5">
    <source>
        <dbReference type="ARBA" id="ARBA00022989"/>
    </source>
</evidence>
<dbReference type="GO" id="GO:0005886">
    <property type="term" value="C:plasma membrane"/>
    <property type="evidence" value="ECO:0007669"/>
    <property type="project" value="UniProtKB-SubCell"/>
</dbReference>
<gene>
    <name evidence="11" type="ORF">DIW82_03265</name>
</gene>
<feature type="domain" description="NADH:quinone oxidoreductase/Mrp antiporter transmembrane" evidence="10">
    <location>
        <begin position="134"/>
        <end position="427"/>
    </location>
</feature>
<dbReference type="GO" id="GO:0042773">
    <property type="term" value="P:ATP synthesis coupled electron transport"/>
    <property type="evidence" value="ECO:0007669"/>
    <property type="project" value="InterPro"/>
</dbReference>
<evidence type="ECO:0000256" key="7">
    <source>
        <dbReference type="RuleBase" id="RU000320"/>
    </source>
</evidence>
<feature type="transmembrane region" description="Helical" evidence="9">
    <location>
        <begin position="345"/>
        <end position="365"/>
    </location>
</feature>
<feature type="region of interest" description="Disordered" evidence="8">
    <location>
        <begin position="523"/>
        <end position="561"/>
    </location>
</feature>
<comment type="caution">
    <text evidence="11">The sequence shown here is derived from an EMBL/GenBank/DDBJ whole genome shotgun (WGS) entry which is preliminary data.</text>
</comment>
<keyword evidence="5 9" id="KW-1133">Transmembrane helix</keyword>
<evidence type="ECO:0000256" key="6">
    <source>
        <dbReference type="ARBA" id="ARBA00023136"/>
    </source>
</evidence>
<feature type="transmembrane region" description="Helical" evidence="9">
    <location>
        <begin position="114"/>
        <end position="130"/>
    </location>
</feature>
<feature type="transmembrane region" description="Helical" evidence="9">
    <location>
        <begin position="288"/>
        <end position="307"/>
    </location>
</feature>
<sequence>MDIVPATLLPLFIVVPLMSAAVAAVLPWSVPRRILALGVPVVGLVGGVLLLLTVSGGEGDGPTVLADPIGNFIGGVSIPLAADTLSALMITTTSVVALAANWFGEVVAETRTRFYPAMTLMLLGGAWGALLTADLFNLFVFIEIMLMPSFGLLAMTGTWARLAAGRMFVLVNLVTSMVLLAGVGLVYGVVGTTNLAALAGAAGPRGAGGFAEGINGTRWQLWLALGMVLIALCVKSGATPVHTWLPRSYGATSPSVMALFSGLHTKVGVYAVLRVYMTVFEGDGRWSVAILVFAVAGMLIGGYAALAETSLRGVIAYQMVNGIPFILVALAFLGGDPQFMLSAGVFYMLHHMISAAAMILSAGAIEETYGTGRLRRLSGLMRRDPLVSTVFAAAALSIAGFPPFSGMWGKLLLLFGIESDTGWTVWVGAGAVVVASLGALLSLVYAWRKAFWGRPMDKRDMDPELAVGTSLTLPSATLMVVSVAMFLAAGPVTGLTKDAASSLTDTTAYVGAVLGGDDGDGSSAVGVVLPDDGGGSGMLRPGPEHGTGHGPGDSTEGDDAR</sequence>
<feature type="transmembrane region" description="Helical" evidence="9">
    <location>
        <begin position="76"/>
        <end position="102"/>
    </location>
</feature>
<feature type="transmembrane region" description="Helical" evidence="9">
    <location>
        <begin position="167"/>
        <end position="190"/>
    </location>
</feature>
<dbReference type="InterPro" id="IPR003918">
    <property type="entry name" value="NADH_UbQ_OxRdtase"/>
</dbReference>
<feature type="transmembrane region" description="Helical" evidence="9">
    <location>
        <begin position="314"/>
        <end position="333"/>
    </location>
</feature>
<evidence type="ECO:0000256" key="2">
    <source>
        <dbReference type="ARBA" id="ARBA00005346"/>
    </source>
</evidence>
<feature type="transmembrane region" description="Helical" evidence="9">
    <location>
        <begin position="136"/>
        <end position="155"/>
    </location>
</feature>
<evidence type="ECO:0000256" key="9">
    <source>
        <dbReference type="SAM" id="Phobius"/>
    </source>
</evidence>
<reference evidence="11 12" key="1">
    <citation type="journal article" date="2018" name="Nat. Biotechnol.">
        <title>A standardized bacterial taxonomy based on genome phylogeny substantially revises the tree of life.</title>
        <authorList>
            <person name="Parks D.H."/>
            <person name="Chuvochina M."/>
            <person name="Waite D.W."/>
            <person name="Rinke C."/>
            <person name="Skarshewski A."/>
            <person name="Chaumeil P.A."/>
            <person name="Hugenholtz P."/>
        </authorList>
    </citation>
    <scope>NUCLEOTIDE SEQUENCE [LARGE SCALE GENOMIC DNA]</scope>
    <source>
        <strain evidence="11">UBA11247</strain>
    </source>
</reference>
<dbReference type="RefSeq" id="WP_010121054.1">
    <property type="nucleotide sequence ID" value="NZ_DAITTW010000020.1"/>
</dbReference>
<dbReference type="EMBL" id="DQID01000092">
    <property type="protein sequence ID" value="HCT13827.1"/>
    <property type="molecule type" value="Genomic_DNA"/>
</dbReference>
<evidence type="ECO:0000256" key="3">
    <source>
        <dbReference type="ARBA" id="ARBA00022475"/>
    </source>
</evidence>
<feature type="transmembrane region" description="Helical" evidence="9">
    <location>
        <begin position="425"/>
        <end position="445"/>
    </location>
</feature>
<accession>A0A3D4SXS4</accession>
<feature type="transmembrane region" description="Helical" evidence="9">
    <location>
        <begin position="386"/>
        <end position="405"/>
    </location>
</feature>
<keyword evidence="3" id="KW-1003">Cell membrane</keyword>
<proteinExistence type="inferred from homology"/>
<keyword evidence="4 7" id="KW-0812">Transmembrane</keyword>
<dbReference type="GO" id="GO:0008137">
    <property type="term" value="F:NADH dehydrogenase (ubiquinone) activity"/>
    <property type="evidence" value="ECO:0007669"/>
    <property type="project" value="InterPro"/>
</dbReference>
<dbReference type="STRING" id="863239.GCA_000213935_01023"/>
<feature type="transmembrane region" description="Helical" evidence="9">
    <location>
        <begin position="257"/>
        <end position="276"/>
    </location>
</feature>
<evidence type="ECO:0000256" key="1">
    <source>
        <dbReference type="ARBA" id="ARBA00004651"/>
    </source>
</evidence>
<dbReference type="PRINTS" id="PR01437">
    <property type="entry name" value="NUOXDRDTASE4"/>
</dbReference>
<organism evidence="11 12">
    <name type="scientific">Corynebacterium nuruki</name>
    <dbReference type="NCBI Taxonomy" id="1032851"/>
    <lineage>
        <taxon>Bacteria</taxon>
        <taxon>Bacillati</taxon>
        <taxon>Actinomycetota</taxon>
        <taxon>Actinomycetes</taxon>
        <taxon>Mycobacteriales</taxon>
        <taxon>Corynebacteriaceae</taxon>
        <taxon>Corynebacterium</taxon>
    </lineage>
</organism>
<name>A0A3D4SXS4_9CORY</name>
<dbReference type="PANTHER" id="PTHR42703">
    <property type="entry name" value="NADH DEHYDROGENASE"/>
    <property type="match status" value="1"/>
</dbReference>
<evidence type="ECO:0000313" key="12">
    <source>
        <dbReference type="Proteomes" id="UP000261739"/>
    </source>
</evidence>
<dbReference type="InterPro" id="IPR001750">
    <property type="entry name" value="ND/Mrp_TM"/>
</dbReference>
<evidence type="ECO:0000259" key="10">
    <source>
        <dbReference type="Pfam" id="PF00361"/>
    </source>
</evidence>
<feature type="transmembrane region" description="Helical" evidence="9">
    <location>
        <begin position="465"/>
        <end position="488"/>
    </location>
</feature>
<feature type="transmembrane region" description="Helical" evidence="9">
    <location>
        <begin position="221"/>
        <end position="245"/>
    </location>
</feature>
<comment type="similarity">
    <text evidence="2">Belongs to the CPA3 antiporters (TC 2.A.63) subunit D family.</text>
</comment>
<evidence type="ECO:0000256" key="4">
    <source>
        <dbReference type="ARBA" id="ARBA00022692"/>
    </source>
</evidence>
<dbReference type="InterPro" id="IPR050586">
    <property type="entry name" value="CPA3_Na-H_Antiporter_D"/>
</dbReference>
<keyword evidence="6 9" id="KW-0472">Membrane</keyword>
<evidence type="ECO:0000256" key="8">
    <source>
        <dbReference type="SAM" id="MobiDB-lite"/>
    </source>
</evidence>